<protein>
    <submittedName>
        <fullName evidence="3">Endo/exonuclease/phosphatase domain-containing protein</fullName>
    </submittedName>
</protein>
<evidence type="ECO:0000313" key="1">
    <source>
        <dbReference type="EMBL" id="VDL97352.1"/>
    </source>
</evidence>
<reference evidence="1 2" key="2">
    <citation type="submission" date="2018-11" db="EMBL/GenBank/DDBJ databases">
        <authorList>
            <consortium name="Pathogen Informatics"/>
        </authorList>
    </citation>
    <scope>NUCLEOTIDE SEQUENCE [LARGE SCALE GENOMIC DNA]</scope>
    <source>
        <strain evidence="1 2">NST_G2</strain>
    </source>
</reference>
<dbReference type="EMBL" id="UYSU01036203">
    <property type="protein sequence ID" value="VDL97352.1"/>
    <property type="molecule type" value="Genomic_DNA"/>
</dbReference>
<evidence type="ECO:0000313" key="2">
    <source>
        <dbReference type="Proteomes" id="UP000275846"/>
    </source>
</evidence>
<keyword evidence="2" id="KW-1185">Reference proteome</keyword>
<dbReference type="InterPro" id="IPR036691">
    <property type="entry name" value="Endo/exonu/phosph_ase_sf"/>
</dbReference>
<evidence type="ECO:0000313" key="3">
    <source>
        <dbReference type="WBParaSite" id="SSLN_0001139001-mRNA-1"/>
    </source>
</evidence>
<accession>A0A183T3B9</accession>
<sequence length="295" mass="32627">MWACWEGSGISGVDSGAFGLHAALLALAAAIRLASFVDVPVLADLLKGQFLLCEFFPAFRVDLQSLQRVLKRVLVVSFLSSLSASTRSDTSVEKTHQYVLSISPPDEIIALQLSELRSGVHSRRLLLHRKEEEGVGKEKTVFHAGSQKEDVITVTAIETMRTQHFSPAARVSPLTLAAWNTRFLLDNPRSNRPERGTVLVARELARYKVDTAAFSETQFSEQGQLGEGDKFTTIISTYAPPMKSSEAVKDKFYEDIYALLATVPKAKKLIFLGEVNVRLWTDHAAWQGVLFPHGL</sequence>
<organism evidence="3">
    <name type="scientific">Schistocephalus solidus</name>
    <name type="common">Tapeworm</name>
    <dbReference type="NCBI Taxonomy" id="70667"/>
    <lineage>
        <taxon>Eukaryota</taxon>
        <taxon>Metazoa</taxon>
        <taxon>Spiralia</taxon>
        <taxon>Lophotrochozoa</taxon>
        <taxon>Platyhelminthes</taxon>
        <taxon>Cestoda</taxon>
        <taxon>Eucestoda</taxon>
        <taxon>Diphyllobothriidea</taxon>
        <taxon>Diphyllobothriidae</taxon>
        <taxon>Schistocephalus</taxon>
    </lineage>
</organism>
<proteinExistence type="predicted"/>
<reference evidence="3" key="1">
    <citation type="submission" date="2016-06" db="UniProtKB">
        <authorList>
            <consortium name="WormBaseParasite"/>
        </authorList>
    </citation>
    <scope>IDENTIFICATION</scope>
</reference>
<name>A0A183T3B9_SCHSO</name>
<dbReference type="AlphaFoldDB" id="A0A183T3B9"/>
<dbReference type="WBParaSite" id="SSLN_0001139001-mRNA-1">
    <property type="protein sequence ID" value="SSLN_0001139001-mRNA-1"/>
    <property type="gene ID" value="SSLN_0001139001"/>
</dbReference>
<gene>
    <name evidence="1" type="ORF">SSLN_LOCUS10967</name>
</gene>
<dbReference type="SUPFAM" id="SSF56219">
    <property type="entry name" value="DNase I-like"/>
    <property type="match status" value="1"/>
</dbReference>
<dbReference type="Proteomes" id="UP000275846">
    <property type="component" value="Unassembled WGS sequence"/>
</dbReference>